<dbReference type="Gene3D" id="1.20.1250.20">
    <property type="entry name" value="MFS general substrate transporter like domains"/>
    <property type="match status" value="1"/>
</dbReference>
<feature type="domain" description="Major facilitator superfamily (MFS) profile" evidence="7">
    <location>
        <begin position="18"/>
        <end position="428"/>
    </location>
</feature>
<dbReference type="Pfam" id="PF07690">
    <property type="entry name" value="MFS_1"/>
    <property type="match status" value="2"/>
</dbReference>
<dbReference type="AlphaFoldDB" id="A0A7W7Z922"/>
<evidence type="ECO:0000256" key="5">
    <source>
        <dbReference type="SAM" id="MobiDB-lite"/>
    </source>
</evidence>
<evidence type="ECO:0000256" key="3">
    <source>
        <dbReference type="ARBA" id="ARBA00022989"/>
    </source>
</evidence>
<gene>
    <name evidence="8" type="ORF">HDF16_000238</name>
</gene>
<keyword evidence="3 6" id="KW-1133">Transmembrane helix</keyword>
<dbReference type="GO" id="GO:0005886">
    <property type="term" value="C:plasma membrane"/>
    <property type="evidence" value="ECO:0007669"/>
    <property type="project" value="TreeGrafter"/>
</dbReference>
<dbReference type="GO" id="GO:0046943">
    <property type="term" value="F:carboxylic acid transmembrane transporter activity"/>
    <property type="evidence" value="ECO:0007669"/>
    <property type="project" value="TreeGrafter"/>
</dbReference>
<organism evidence="8 9">
    <name type="scientific">Granulicella aggregans</name>
    <dbReference type="NCBI Taxonomy" id="474949"/>
    <lineage>
        <taxon>Bacteria</taxon>
        <taxon>Pseudomonadati</taxon>
        <taxon>Acidobacteriota</taxon>
        <taxon>Terriglobia</taxon>
        <taxon>Terriglobales</taxon>
        <taxon>Acidobacteriaceae</taxon>
        <taxon>Granulicella</taxon>
    </lineage>
</organism>
<evidence type="ECO:0000256" key="4">
    <source>
        <dbReference type="ARBA" id="ARBA00023136"/>
    </source>
</evidence>
<feature type="transmembrane region" description="Helical" evidence="6">
    <location>
        <begin position="284"/>
        <end position="305"/>
    </location>
</feature>
<accession>A0A7W7Z922</accession>
<keyword evidence="2 6" id="KW-0812">Transmembrane</keyword>
<dbReference type="InterPro" id="IPR011701">
    <property type="entry name" value="MFS"/>
</dbReference>
<dbReference type="RefSeq" id="WP_184213334.1">
    <property type="nucleotide sequence ID" value="NZ_JACHIP010000001.1"/>
</dbReference>
<feature type="region of interest" description="Disordered" evidence="5">
    <location>
        <begin position="198"/>
        <end position="228"/>
    </location>
</feature>
<evidence type="ECO:0000259" key="7">
    <source>
        <dbReference type="PROSITE" id="PS50850"/>
    </source>
</evidence>
<name>A0A7W7Z922_9BACT</name>
<dbReference type="Proteomes" id="UP000540989">
    <property type="component" value="Unassembled WGS sequence"/>
</dbReference>
<feature type="transmembrane region" description="Helical" evidence="6">
    <location>
        <begin position="143"/>
        <end position="166"/>
    </location>
</feature>
<evidence type="ECO:0000256" key="6">
    <source>
        <dbReference type="SAM" id="Phobius"/>
    </source>
</evidence>
<comment type="subcellular location">
    <subcellularLocation>
        <location evidence="1">Membrane</location>
        <topology evidence="1">Multi-pass membrane protein</topology>
    </subcellularLocation>
</comment>
<dbReference type="PANTHER" id="PTHR23508">
    <property type="entry name" value="CARBOXYLIC ACID TRANSPORTER PROTEIN HOMOLOG"/>
    <property type="match status" value="1"/>
</dbReference>
<dbReference type="PANTHER" id="PTHR23508:SF10">
    <property type="entry name" value="CARBOXYLIC ACID TRANSPORTER PROTEIN HOMOLOG"/>
    <property type="match status" value="1"/>
</dbReference>
<reference evidence="8 9" key="1">
    <citation type="submission" date="2020-08" db="EMBL/GenBank/DDBJ databases">
        <title>Genomic Encyclopedia of Type Strains, Phase IV (KMG-V): Genome sequencing to study the core and pangenomes of soil and plant-associated prokaryotes.</title>
        <authorList>
            <person name="Whitman W."/>
        </authorList>
    </citation>
    <scope>NUCLEOTIDE SEQUENCE [LARGE SCALE GENOMIC DNA]</scope>
    <source>
        <strain evidence="8 9">M8UP14</strain>
    </source>
</reference>
<feature type="transmembrane region" description="Helical" evidence="6">
    <location>
        <begin position="341"/>
        <end position="363"/>
    </location>
</feature>
<feature type="transmembrane region" description="Helical" evidence="6">
    <location>
        <begin position="20"/>
        <end position="43"/>
    </location>
</feature>
<sequence length="438" mass="46336">MPTETFLELAKNPTRRNTLIAASLGWMLDSMDVMLFSLLIPAIERDLQISAATAGGIMSLTLISAAIGGVFFGFVADRFGRTRALSASILIYCLATGLCAFTHSAPQLAACRILLGLGMGGEWAAGAALVAETWPTSHRARALGLVQSAWAVGYALAAAITAIVMPRFSPHLGWRAVFLIGMAPALVTLWIRRSVHEPTTQEDPNPAINSVPHSSQQHRDEWVSPQPSPPATSFKHLFHAPLLRSTLIITSMNAASLFAWWGLFSWVPAFLSLPSAQGGHGLNIVRTSTFTILMQAGTFLGYTLFGVLADCFARKRVYITYLVIAAALVPVYTLAGSATAVLLLGPLVGFFGTGFFSGFSVIAAEAFPTALRGRAMGMAYNLGRIASAAAPYTIGKLSQTHGIGPALVLTSAGFLGAAMIASRLQNVPSSTRPSSPIC</sequence>
<comment type="caution">
    <text evidence="8">The sequence shown here is derived from an EMBL/GenBank/DDBJ whole genome shotgun (WGS) entry which is preliminary data.</text>
</comment>
<dbReference type="InterPro" id="IPR020846">
    <property type="entry name" value="MFS_dom"/>
</dbReference>
<feature type="transmembrane region" description="Helical" evidence="6">
    <location>
        <begin position="172"/>
        <end position="191"/>
    </location>
</feature>
<keyword evidence="4 6" id="KW-0472">Membrane</keyword>
<dbReference type="EMBL" id="JACHIP010000001">
    <property type="protein sequence ID" value="MBB5055569.1"/>
    <property type="molecule type" value="Genomic_DNA"/>
</dbReference>
<feature type="compositionally biased region" description="Polar residues" evidence="5">
    <location>
        <begin position="198"/>
        <end position="215"/>
    </location>
</feature>
<keyword evidence="9" id="KW-1185">Reference proteome</keyword>
<evidence type="ECO:0000313" key="8">
    <source>
        <dbReference type="EMBL" id="MBB5055569.1"/>
    </source>
</evidence>
<proteinExistence type="predicted"/>
<dbReference type="PROSITE" id="PS00217">
    <property type="entry name" value="SUGAR_TRANSPORT_2"/>
    <property type="match status" value="1"/>
</dbReference>
<feature type="transmembrane region" description="Helical" evidence="6">
    <location>
        <begin position="49"/>
        <end position="72"/>
    </location>
</feature>
<dbReference type="InterPro" id="IPR036259">
    <property type="entry name" value="MFS_trans_sf"/>
</dbReference>
<dbReference type="PROSITE" id="PS50850">
    <property type="entry name" value="MFS"/>
    <property type="match status" value="1"/>
</dbReference>
<feature type="transmembrane region" description="Helical" evidence="6">
    <location>
        <begin position="84"/>
        <end position="103"/>
    </location>
</feature>
<evidence type="ECO:0000256" key="2">
    <source>
        <dbReference type="ARBA" id="ARBA00022692"/>
    </source>
</evidence>
<feature type="transmembrane region" description="Helical" evidence="6">
    <location>
        <begin position="109"/>
        <end position="131"/>
    </location>
</feature>
<evidence type="ECO:0000256" key="1">
    <source>
        <dbReference type="ARBA" id="ARBA00004141"/>
    </source>
</evidence>
<dbReference type="SUPFAM" id="SSF103473">
    <property type="entry name" value="MFS general substrate transporter"/>
    <property type="match status" value="1"/>
</dbReference>
<feature type="transmembrane region" description="Helical" evidence="6">
    <location>
        <begin position="242"/>
        <end position="264"/>
    </location>
</feature>
<evidence type="ECO:0000313" key="9">
    <source>
        <dbReference type="Proteomes" id="UP000540989"/>
    </source>
</evidence>
<dbReference type="InterPro" id="IPR005829">
    <property type="entry name" value="Sugar_transporter_CS"/>
</dbReference>
<feature type="transmembrane region" description="Helical" evidence="6">
    <location>
        <begin position="317"/>
        <end position="335"/>
    </location>
</feature>
<protein>
    <submittedName>
        <fullName evidence="8">MFS family permease</fullName>
    </submittedName>
</protein>